<proteinExistence type="predicted"/>
<keyword evidence="2" id="KW-1185">Reference proteome</keyword>
<evidence type="ECO:0000313" key="2">
    <source>
        <dbReference type="Proteomes" id="UP001470230"/>
    </source>
</evidence>
<evidence type="ECO:0008006" key="3">
    <source>
        <dbReference type="Google" id="ProtNLM"/>
    </source>
</evidence>
<evidence type="ECO:0000313" key="1">
    <source>
        <dbReference type="EMBL" id="KAK8867077.1"/>
    </source>
</evidence>
<gene>
    <name evidence="1" type="ORF">M9Y10_010046</name>
</gene>
<comment type="caution">
    <text evidence="1">The sequence shown here is derived from an EMBL/GenBank/DDBJ whole genome shotgun (WGS) entry which is preliminary data.</text>
</comment>
<sequence>MSEFNFIPLESFDSKTSDSDLTEKFYQRYLAKRQKMIEQTIKMRASIIDEQKYPIPVSPVVRRELMCLKKQQEQLEQIDDKSNFAFRKLALNRLHDLLRYQNDLDQNQRTTDKFRDIDEVNAVTSQFIADIRSNENEKPRNYFLPNINEYNYKPTPPQNSFRKQPNVAPTNMKETRASQFQKIRSAHFQREERTNIVNERKALIDQKNHEFYTRKIQEKEERFKISSAAYKDAFNDHLRSKRKMLKSRAKSAKIRKEELIQKQMDDTYESYKNSQMKAEQRLIEINHQKACNAAIRKHRDEEKTEKIKHSYSAKNYENEMKRKQIKEDNFGIKKIEEEEKMVKTEKTGANLRISQKRARLNKAFDQLRGIDDYNGLIKIQKIMELNDNQMDELVTTAYSIDRRTPHNRKTDVLPL</sequence>
<reference evidence="1 2" key="1">
    <citation type="submission" date="2024-04" db="EMBL/GenBank/DDBJ databases">
        <title>Tritrichomonas musculus Genome.</title>
        <authorList>
            <person name="Alves-Ferreira E."/>
            <person name="Grigg M."/>
            <person name="Lorenzi H."/>
            <person name="Galac M."/>
        </authorList>
    </citation>
    <scope>NUCLEOTIDE SEQUENCE [LARGE SCALE GENOMIC DNA]</scope>
    <source>
        <strain evidence="1 2">EAF2021</strain>
    </source>
</reference>
<dbReference type="Proteomes" id="UP001470230">
    <property type="component" value="Unassembled WGS sequence"/>
</dbReference>
<protein>
    <recommendedName>
        <fullName evidence="3">IQ calmodulin-binding motif family protein</fullName>
    </recommendedName>
</protein>
<dbReference type="EMBL" id="JAPFFF010000015">
    <property type="protein sequence ID" value="KAK8867077.1"/>
    <property type="molecule type" value="Genomic_DNA"/>
</dbReference>
<accession>A0ABR2IQ41</accession>
<organism evidence="1 2">
    <name type="scientific">Tritrichomonas musculus</name>
    <dbReference type="NCBI Taxonomy" id="1915356"/>
    <lineage>
        <taxon>Eukaryota</taxon>
        <taxon>Metamonada</taxon>
        <taxon>Parabasalia</taxon>
        <taxon>Tritrichomonadida</taxon>
        <taxon>Tritrichomonadidae</taxon>
        <taxon>Tritrichomonas</taxon>
    </lineage>
</organism>
<name>A0ABR2IQ41_9EUKA</name>